<dbReference type="RefSeq" id="WP_015556672.1">
    <property type="nucleotide sequence ID" value="NC_021038.1"/>
</dbReference>
<dbReference type="PANTHER" id="PTHR30589:SF0">
    <property type="entry name" value="PHOSPHATIDYLGLYCEROL--PROLIPOPROTEIN DIACYLGLYCERYL TRANSFERASE"/>
    <property type="match status" value="1"/>
</dbReference>
<dbReference type="PANTHER" id="PTHR30589">
    <property type="entry name" value="PROLIPOPROTEIN DIACYLGLYCERYL TRANSFERASE"/>
    <property type="match status" value="1"/>
</dbReference>
<evidence type="ECO:0000256" key="7">
    <source>
        <dbReference type="SAM" id="Phobius"/>
    </source>
</evidence>
<dbReference type="Proteomes" id="UP000008957">
    <property type="component" value="Chromosome"/>
</dbReference>
<dbReference type="GO" id="GO:0008961">
    <property type="term" value="F:phosphatidylglycerol-prolipoprotein diacylglyceryl transferase activity"/>
    <property type="evidence" value="ECO:0007669"/>
    <property type="project" value="InterPro"/>
</dbReference>
<keyword evidence="3" id="KW-0808">Transferase</keyword>
<reference evidence="9" key="1">
    <citation type="submission" date="2010-03" db="EMBL/GenBank/DDBJ databases">
        <title>The genome sequence of Synergistetes sp. SGP1.</title>
        <authorList>
            <consortium name="metaHIT consortium -- http://www.metahit.eu/"/>
            <person name="Pajon A."/>
            <person name="Turner K."/>
            <person name="Parkhill J."/>
            <person name="Wade W."/>
            <person name="Vartoukian S."/>
        </authorList>
    </citation>
    <scope>NUCLEOTIDE SEQUENCE [LARGE SCALE GENOMIC DNA]</scope>
    <source>
        <strain evidence="9">SGP1</strain>
    </source>
</reference>
<protein>
    <submittedName>
        <fullName evidence="8">Prolipoprotein diacylglyceryltransferase</fullName>
    </submittedName>
</protein>
<evidence type="ECO:0000256" key="6">
    <source>
        <dbReference type="ARBA" id="ARBA00023136"/>
    </source>
</evidence>
<evidence type="ECO:0000313" key="9">
    <source>
        <dbReference type="Proteomes" id="UP000008957"/>
    </source>
</evidence>
<dbReference type="GO" id="GO:0042158">
    <property type="term" value="P:lipoprotein biosynthetic process"/>
    <property type="evidence" value="ECO:0007669"/>
    <property type="project" value="InterPro"/>
</dbReference>
<keyword evidence="2" id="KW-1003">Cell membrane</keyword>
<dbReference type="GO" id="GO:0005886">
    <property type="term" value="C:plasma membrane"/>
    <property type="evidence" value="ECO:0007669"/>
    <property type="project" value="InterPro"/>
</dbReference>
<organism evidence="8 9">
    <name type="scientific">Fretibacterium fastidiosum</name>
    <dbReference type="NCBI Taxonomy" id="651822"/>
    <lineage>
        <taxon>Bacteria</taxon>
        <taxon>Thermotogati</taxon>
        <taxon>Synergistota</taxon>
        <taxon>Synergistia</taxon>
        <taxon>Synergistales</taxon>
        <taxon>Aminobacteriaceae</taxon>
        <taxon>Fretibacterium</taxon>
    </lineage>
</organism>
<keyword evidence="5 7" id="KW-1133">Transmembrane helix</keyword>
<evidence type="ECO:0000256" key="2">
    <source>
        <dbReference type="ARBA" id="ARBA00022475"/>
    </source>
</evidence>
<feature type="transmembrane region" description="Helical" evidence="7">
    <location>
        <begin position="15"/>
        <end position="32"/>
    </location>
</feature>
<dbReference type="AlphaFoldDB" id="A0AB94IXP9"/>
<keyword evidence="4 7" id="KW-0812">Transmembrane</keyword>
<feature type="transmembrane region" description="Helical" evidence="7">
    <location>
        <begin position="203"/>
        <end position="220"/>
    </location>
</feature>
<keyword evidence="6 7" id="KW-0472">Membrane</keyword>
<feature type="transmembrane region" description="Helical" evidence="7">
    <location>
        <begin position="240"/>
        <end position="258"/>
    </location>
</feature>
<evidence type="ECO:0000256" key="1">
    <source>
        <dbReference type="ARBA" id="ARBA00007150"/>
    </source>
</evidence>
<keyword evidence="9" id="KW-1185">Reference proteome</keyword>
<evidence type="ECO:0000256" key="5">
    <source>
        <dbReference type="ARBA" id="ARBA00022989"/>
    </source>
</evidence>
<gene>
    <name evidence="8" type="ORF">SY1_15020</name>
</gene>
<sequence>MHPVLFRLGSLQVDTYSVLWFLALSLAILWSVRRFPLYGVDDGVGRHVIGWSFLWMLFGARAMEYLRNAPDYIADPSLFLDLKHGELSEVGAFLGAFLAAMALCRRNPKAPFQSLCGVVALPAALTMLVGRWGCFFNGCCVGIASKCALALHFPRDPIGVARHPTQLYYSAAAAAMLLVLYLVERALIRRALRQGEDLQESAGARGGAVTSIGLMLYAAMRLSVDVVRADAPVDGLSPSHWILLGALPLELLWLWRSLRTLKREDRRA</sequence>
<proteinExistence type="inferred from homology"/>
<evidence type="ECO:0000256" key="3">
    <source>
        <dbReference type="ARBA" id="ARBA00022679"/>
    </source>
</evidence>
<feature type="transmembrane region" description="Helical" evidence="7">
    <location>
        <begin position="44"/>
        <end position="63"/>
    </location>
</feature>
<feature type="transmembrane region" description="Helical" evidence="7">
    <location>
        <begin position="116"/>
        <end position="145"/>
    </location>
</feature>
<accession>A0AB94IXP9</accession>
<dbReference type="Pfam" id="PF01790">
    <property type="entry name" value="LGT"/>
    <property type="match status" value="1"/>
</dbReference>
<dbReference type="EMBL" id="FP929056">
    <property type="protein sequence ID" value="CBL28525.1"/>
    <property type="molecule type" value="Genomic_DNA"/>
</dbReference>
<feature type="transmembrane region" description="Helical" evidence="7">
    <location>
        <begin position="165"/>
        <end position="183"/>
    </location>
</feature>
<reference evidence="8 9" key="2">
    <citation type="submission" date="2010-03" db="EMBL/GenBank/DDBJ databases">
        <authorList>
            <person name="Pajon A."/>
        </authorList>
    </citation>
    <scope>NUCLEOTIDE SEQUENCE [LARGE SCALE GENOMIC DNA]</scope>
    <source>
        <strain evidence="8 9">SGP1</strain>
    </source>
</reference>
<evidence type="ECO:0000256" key="4">
    <source>
        <dbReference type="ARBA" id="ARBA00022692"/>
    </source>
</evidence>
<comment type="similarity">
    <text evidence="1">Belongs to the Lgt family.</text>
</comment>
<dbReference type="KEGG" id="sbr:SY1_15020"/>
<feature type="transmembrane region" description="Helical" evidence="7">
    <location>
        <begin position="87"/>
        <end position="104"/>
    </location>
</feature>
<dbReference type="InterPro" id="IPR001640">
    <property type="entry name" value="Lgt"/>
</dbReference>
<evidence type="ECO:0000313" key="8">
    <source>
        <dbReference type="EMBL" id="CBL28525.1"/>
    </source>
</evidence>
<name>A0AB94IXP9_9BACT</name>